<dbReference type="EMBL" id="AP018664">
    <property type="protein sequence ID" value="BBD98069.1"/>
    <property type="molecule type" value="Genomic_DNA"/>
</dbReference>
<accession>A0A494WCP4</accession>
<gene>
    <name evidence="1" type="ORF">SAMIE_1015700</name>
</gene>
<name>A0A494WCP4_9SPHN</name>
<dbReference type="KEGG" id="sami:SAMIE_1015700"/>
<evidence type="ECO:0000313" key="2">
    <source>
        <dbReference type="Proteomes" id="UP000279959"/>
    </source>
</evidence>
<proteinExistence type="predicted"/>
<dbReference type="AlphaFoldDB" id="A0A494WCP4"/>
<organism evidence="1 2">
    <name type="scientific">Sphingobium amiense</name>
    <dbReference type="NCBI Taxonomy" id="135719"/>
    <lineage>
        <taxon>Bacteria</taxon>
        <taxon>Pseudomonadati</taxon>
        <taxon>Pseudomonadota</taxon>
        <taxon>Alphaproteobacteria</taxon>
        <taxon>Sphingomonadales</taxon>
        <taxon>Sphingomonadaceae</taxon>
        <taxon>Sphingobium</taxon>
    </lineage>
</organism>
<evidence type="ECO:0000313" key="1">
    <source>
        <dbReference type="EMBL" id="BBD98069.1"/>
    </source>
</evidence>
<protein>
    <submittedName>
        <fullName evidence="1">Uncharacterized protein</fullName>
    </submittedName>
</protein>
<dbReference type="Proteomes" id="UP000279959">
    <property type="component" value="Chromosome"/>
</dbReference>
<keyword evidence="2" id="KW-1185">Reference proteome</keyword>
<reference evidence="1 2" key="1">
    <citation type="submission" date="2018-05" db="EMBL/GenBank/DDBJ databases">
        <title>Complete Genome Sequence of the Nonylphenol-Degrading Bacterium Sphingobium amiense DSM 16289T.</title>
        <authorList>
            <person name="Ootsuka M."/>
            <person name="Nishizawa T."/>
            <person name="Ohta H."/>
        </authorList>
    </citation>
    <scope>NUCLEOTIDE SEQUENCE [LARGE SCALE GENOMIC DNA]</scope>
    <source>
        <strain evidence="1 2">DSM 16289</strain>
    </source>
</reference>
<sequence length="167" mass="18549">MNMADLKIGDLTLSSISLLDEKEIVAREVDRQRADPTLAAQGYSYQVIKANRGPTFEFVGKLLGEHTTNSKGDRSKWTELRLWETPSGKWVAESAGCSDEPGHVDIADAAVIRGPVVLVDRQTLKDFQEKAPQTLSMEFQAMDFWGWSSPAKALAKKLGWNIKVQVD</sequence>